<dbReference type="CDD" id="cd01335">
    <property type="entry name" value="Radical_SAM"/>
    <property type="match status" value="1"/>
</dbReference>
<dbReference type="GO" id="GO:0003824">
    <property type="term" value="F:catalytic activity"/>
    <property type="evidence" value="ECO:0007669"/>
    <property type="project" value="InterPro"/>
</dbReference>
<dbReference type="RefSeq" id="WP_199263167.1">
    <property type="nucleotide sequence ID" value="NZ_CP054140.1"/>
</dbReference>
<organism evidence="2 3">
    <name type="scientific">Desulfobulbus oligotrophicus</name>
    <dbReference type="NCBI Taxonomy" id="1909699"/>
    <lineage>
        <taxon>Bacteria</taxon>
        <taxon>Pseudomonadati</taxon>
        <taxon>Thermodesulfobacteriota</taxon>
        <taxon>Desulfobulbia</taxon>
        <taxon>Desulfobulbales</taxon>
        <taxon>Desulfobulbaceae</taxon>
        <taxon>Desulfobulbus</taxon>
    </lineage>
</organism>
<dbReference type="InterPro" id="IPR045784">
    <property type="entry name" value="Radical_SAM_N2"/>
</dbReference>
<dbReference type="SUPFAM" id="SSF102114">
    <property type="entry name" value="Radical SAM enzymes"/>
    <property type="match status" value="1"/>
</dbReference>
<dbReference type="PANTHER" id="PTHR42731:SF1">
    <property type="entry name" value="RADICAL SAM DOMAIN PROTEIN"/>
    <property type="match status" value="1"/>
</dbReference>
<evidence type="ECO:0000313" key="3">
    <source>
        <dbReference type="Proteomes" id="UP000596092"/>
    </source>
</evidence>
<dbReference type="InterPro" id="IPR018768">
    <property type="entry name" value="DUF2344"/>
</dbReference>
<dbReference type="Proteomes" id="UP000596092">
    <property type="component" value="Chromosome"/>
</dbReference>
<gene>
    <name evidence="2" type="ORF">HP555_13900</name>
</gene>
<proteinExistence type="predicted"/>
<dbReference type="KEGG" id="dog:HP555_13900"/>
<dbReference type="SFLD" id="SFLDG01082">
    <property type="entry name" value="B12-binding_domain_containing"/>
    <property type="match status" value="1"/>
</dbReference>
<reference evidence="2 3" key="1">
    <citation type="submission" date="2020-05" db="EMBL/GenBank/DDBJ databases">
        <title>Complete genome of Desulfobulbus oligotrophicus.</title>
        <authorList>
            <person name="Podar M."/>
        </authorList>
    </citation>
    <scope>NUCLEOTIDE SEQUENCE [LARGE SCALE GENOMIC DNA]</scope>
    <source>
        <strain evidence="2 3">Prop6</strain>
    </source>
</reference>
<dbReference type="InterPro" id="IPR023404">
    <property type="entry name" value="rSAM_horseshoe"/>
</dbReference>
<evidence type="ECO:0000313" key="2">
    <source>
        <dbReference type="EMBL" id="QQG66879.1"/>
    </source>
</evidence>
<dbReference type="InterPro" id="IPR007197">
    <property type="entry name" value="rSAM"/>
</dbReference>
<sequence length="847" mass="95360">MHSSDILDLDTILPLVHKPGQYIGGELHATCRDIDAGCLNFCLIFPDLYEIGMSHQGLQILYHILNAHDQYRAHRAYVPDVDMEEQLRIHGMPLFALESKRSLAAYDVLGITLPHELCYSNILTVLALAGIPWRSEARNDTHPLILGGGACALNPEPVADFFDAIVLGDGEEIILELAGILLLAKQEQWDRSAVLNRLSGVTGVYVPSFFAPRYQGDRLVDIQSRKNEYGVVRKRVLSQLQTASYLQHPLVPVVKPVHDRLGVEIARGCTRGCRFCQAGMTYRPVRERTLEEIMELAEQGIAHSGFEELALLSLSTGDFSCLGELMGVLMDRFANERVAVSMPSMRVGTLTPEIMEQIKRVRKTGFTIAPEAGTERLRQVINKGITEEDLLTTCCDAFALGWKLIKLYFMVGLPTETEEDLEGIVHLAKKARAQAGSGKGRPVQMNLGVGTFVPKPHTPFQWEEQISLEESQRRINRLKEMVPRHGFKIKWHDPEQSFLEGVFARGDRRLSTLIERAWLDGARLDSWSEHFDLERWRKAAAACGLQLESYLRRRELTDILPWDHLHSGVDRLFLEKELARALQQQYTPDCRNNACQGCGLCDFKTVRPIVHERLVSLPQAEARTTEKQPNRPPVKGYVYRVHYSRLGQSRYYGHLELLQLVFRTLQRAGLPLKFSSGFNPTPRVSFSQALPVGVESQAEYFDMELSQPLTSIDATAALLNRQLPETIRVVSIAVAPRTVAMRSVTSYVVHSDAFPEDLSDRIEDFLNCTTFSVERFRKNRRQKVDLRSLVTGLSVHNGFLQLEISGEQGKPGTNPREVLMKILNLDEQSALLARIMKTSVSESTSSS</sequence>
<name>A0A7T5VFK4_9BACT</name>
<dbReference type="AlphaFoldDB" id="A0A7T5VFK4"/>
<dbReference type="InterPro" id="IPR023862">
    <property type="entry name" value="CHP03960_rSAM"/>
</dbReference>
<dbReference type="NCBIfam" id="TIGR03936">
    <property type="entry name" value="sam_1_link_chp"/>
    <property type="match status" value="1"/>
</dbReference>
<dbReference type="EMBL" id="CP054140">
    <property type="protein sequence ID" value="QQG66879.1"/>
    <property type="molecule type" value="Genomic_DNA"/>
</dbReference>
<dbReference type="SFLD" id="SFLDS00029">
    <property type="entry name" value="Radical_SAM"/>
    <property type="match status" value="1"/>
</dbReference>
<feature type="domain" description="Radical SAM core" evidence="1">
    <location>
        <begin position="255"/>
        <end position="488"/>
    </location>
</feature>
<dbReference type="InterPro" id="IPR058240">
    <property type="entry name" value="rSAM_sf"/>
</dbReference>
<dbReference type="Pfam" id="PF19864">
    <property type="entry name" value="Radical_SAM_N2"/>
    <property type="match status" value="1"/>
</dbReference>
<dbReference type="GO" id="GO:0051536">
    <property type="term" value="F:iron-sulfur cluster binding"/>
    <property type="evidence" value="ECO:0007669"/>
    <property type="project" value="InterPro"/>
</dbReference>
<dbReference type="PANTHER" id="PTHR42731">
    <property type="entry name" value="SLL1084 PROTEIN"/>
    <property type="match status" value="1"/>
</dbReference>
<dbReference type="NCBIfam" id="TIGR03960">
    <property type="entry name" value="rSAM_fuse_unch"/>
    <property type="match status" value="1"/>
</dbReference>
<keyword evidence="3" id="KW-1185">Reference proteome</keyword>
<accession>A0A7T5VFK4</accession>
<dbReference type="InterPro" id="IPR006638">
    <property type="entry name" value="Elp3/MiaA/NifB-like_rSAM"/>
</dbReference>
<dbReference type="PROSITE" id="PS51918">
    <property type="entry name" value="RADICAL_SAM"/>
    <property type="match status" value="1"/>
</dbReference>
<dbReference type="Gene3D" id="3.80.30.20">
    <property type="entry name" value="tm_1862 like domain"/>
    <property type="match status" value="1"/>
</dbReference>
<evidence type="ECO:0000259" key="1">
    <source>
        <dbReference type="PROSITE" id="PS51918"/>
    </source>
</evidence>
<dbReference type="Pfam" id="PF10105">
    <property type="entry name" value="DUF2344"/>
    <property type="match status" value="1"/>
</dbReference>
<dbReference type="SMART" id="SM00729">
    <property type="entry name" value="Elp3"/>
    <property type="match status" value="1"/>
</dbReference>
<protein>
    <submittedName>
        <fullName evidence="2">TIGR03960 family B12-binding radical SAM protein</fullName>
    </submittedName>
</protein>
<dbReference type="Pfam" id="PF04055">
    <property type="entry name" value="Radical_SAM"/>
    <property type="match status" value="1"/>
</dbReference>